<sequence>MTKAPGTFATQTGGKMELTQEWDKTFALSDKVDHEKVTFTNLYGITLAADLYRPKAAAGNANLVALAVAGPFGAVKEQASGLYTQHMAEQGYLAIAFDPSFIGESGGEARNVASPDINTEDFMAAVDYLSNRADVNPERVGIIGICGWGGIALNAAAADPRVKATLVSTMYDMTRVNGNGYFDANDSAEKRNATRHQISAARTVEYAAGTHDRAGGCLPYPAPDDAPQFVKDYSAYYRTPRGYHTRSLNSNEGWNVTGTIGYANARFLVYTNEIESAVLMIHGEKAHSLYFGKDAYAHMMDGNPRPENKEFYLVPGATHCDLYDGGEGAVNGVGGLIPWDKVEQFFARYL</sequence>
<dbReference type="Gene3D" id="3.40.50.1820">
    <property type="entry name" value="alpha/beta hydrolase"/>
    <property type="match status" value="1"/>
</dbReference>
<dbReference type="STRING" id="1125712.HMPREF1316_2346"/>
<dbReference type="Gene3D" id="1.10.10.800">
    <property type="match status" value="1"/>
</dbReference>
<evidence type="ECO:0000259" key="1">
    <source>
        <dbReference type="Pfam" id="PF02129"/>
    </source>
</evidence>
<evidence type="ECO:0000313" key="2">
    <source>
        <dbReference type="EMBL" id="ERL07701.1"/>
    </source>
</evidence>
<proteinExistence type="predicted"/>
<dbReference type="PANTHER" id="PTHR47751">
    <property type="entry name" value="SUPERFAMILY HYDROLASE, PUTATIVE (AFU_ORTHOLOGUE AFUA_2G16580)-RELATED"/>
    <property type="match status" value="1"/>
</dbReference>
<dbReference type="SUPFAM" id="SSF53474">
    <property type="entry name" value="alpha/beta-Hydrolases"/>
    <property type="match status" value="1"/>
</dbReference>
<dbReference type="Pfam" id="PF02129">
    <property type="entry name" value="Peptidase_S15"/>
    <property type="match status" value="1"/>
</dbReference>
<reference evidence="2 3" key="1">
    <citation type="submission" date="2013-08" db="EMBL/GenBank/DDBJ databases">
        <authorList>
            <person name="Durkin A.S."/>
            <person name="Haft D.R."/>
            <person name="McCorrison J."/>
            <person name="Torralba M."/>
            <person name="Gillis M."/>
            <person name="Haft D.H."/>
            <person name="Methe B."/>
            <person name="Sutton G."/>
            <person name="Nelson K.E."/>
        </authorList>
    </citation>
    <scope>NUCLEOTIDE SEQUENCE [LARGE SCALE GENOMIC DNA]</scope>
    <source>
        <strain evidence="2 3">F0195</strain>
    </source>
</reference>
<dbReference type="InterPro" id="IPR000383">
    <property type="entry name" value="Xaa-Pro-like_dom"/>
</dbReference>
<name>U2V4X0_9ACTN</name>
<dbReference type="InterPro" id="IPR029058">
    <property type="entry name" value="AB_hydrolase_fold"/>
</dbReference>
<keyword evidence="3" id="KW-1185">Reference proteome</keyword>
<gene>
    <name evidence="2" type="ORF">HMPREF1316_2346</name>
</gene>
<organism evidence="2 3">
    <name type="scientific">Olsenella profusa F0195</name>
    <dbReference type="NCBI Taxonomy" id="1125712"/>
    <lineage>
        <taxon>Bacteria</taxon>
        <taxon>Bacillati</taxon>
        <taxon>Actinomycetota</taxon>
        <taxon>Coriobacteriia</taxon>
        <taxon>Coriobacteriales</taxon>
        <taxon>Atopobiaceae</taxon>
        <taxon>Olsenella</taxon>
    </lineage>
</organism>
<protein>
    <submittedName>
        <fullName evidence="2">X-Pro dipeptidyl-peptidase, S15 family</fullName>
    </submittedName>
</protein>
<dbReference type="InterPro" id="IPR051411">
    <property type="entry name" value="Polyketide_trans_af380"/>
</dbReference>
<comment type="caution">
    <text evidence="2">The sequence shown here is derived from an EMBL/GenBank/DDBJ whole genome shotgun (WGS) entry which is preliminary data.</text>
</comment>
<accession>U2V4X0</accession>
<dbReference type="EMBL" id="AWEZ01000054">
    <property type="protein sequence ID" value="ERL07701.1"/>
    <property type="molecule type" value="Genomic_DNA"/>
</dbReference>
<dbReference type="PATRIC" id="fig|1125712.3.peg.1583"/>
<dbReference type="Proteomes" id="UP000016638">
    <property type="component" value="Unassembled WGS sequence"/>
</dbReference>
<dbReference type="eggNOG" id="COG1073">
    <property type="taxonomic scope" value="Bacteria"/>
</dbReference>
<dbReference type="AlphaFoldDB" id="U2V4X0"/>
<feature type="domain" description="Xaa-Pro dipeptidyl-peptidase-like" evidence="1">
    <location>
        <begin position="44"/>
        <end position="283"/>
    </location>
</feature>
<dbReference type="GO" id="GO:0016787">
    <property type="term" value="F:hydrolase activity"/>
    <property type="evidence" value="ECO:0007669"/>
    <property type="project" value="InterPro"/>
</dbReference>
<evidence type="ECO:0000313" key="3">
    <source>
        <dbReference type="Proteomes" id="UP000016638"/>
    </source>
</evidence>
<dbReference type="PANTHER" id="PTHR47751:SF1">
    <property type="entry name" value="SUPERFAMILY HYDROLASE, PUTATIVE (AFU_ORTHOLOGUE AFUA_2G16580)-RELATED"/>
    <property type="match status" value="1"/>
</dbReference>
<dbReference type="OrthoDB" id="9805123at2"/>